<dbReference type="EMBL" id="MFAB01000013">
    <property type="protein sequence ID" value="OGD68874.1"/>
    <property type="molecule type" value="Genomic_DNA"/>
</dbReference>
<evidence type="ECO:0000313" key="2">
    <source>
        <dbReference type="Proteomes" id="UP000176865"/>
    </source>
</evidence>
<name>A0A1F5ENU6_9BACT</name>
<reference evidence="1 2" key="1">
    <citation type="journal article" date="2016" name="Nat. Commun.">
        <title>Thousands of microbial genomes shed light on interconnected biogeochemical processes in an aquifer system.</title>
        <authorList>
            <person name="Anantharaman K."/>
            <person name="Brown C.T."/>
            <person name="Hug L.A."/>
            <person name="Sharon I."/>
            <person name="Castelle C.J."/>
            <person name="Probst A.J."/>
            <person name="Thomas B.C."/>
            <person name="Singh A."/>
            <person name="Wilkins M.J."/>
            <person name="Karaoz U."/>
            <person name="Brodie E.L."/>
            <person name="Williams K.H."/>
            <person name="Hubbard S.S."/>
            <person name="Banfield J.F."/>
        </authorList>
    </citation>
    <scope>NUCLEOTIDE SEQUENCE [LARGE SCALE GENOMIC DNA]</scope>
</reference>
<accession>A0A1F5ENU6</accession>
<sequence>MQEQEEKHIYSDKWPKRWKESLDKWQKVKEMHQNNISNIKIKIKIGGSCGYCKEFGAISLSSIPCLKCSLFQKKICICLRGDAITSGNFAYWELFNELTKKDHSKEIISSCIDKIITAIEEDDPSKKVTVSA</sequence>
<organism evidence="1 2">
    <name type="scientific">Candidatus Campbellbacteria bacterium RIFCSPLOWO2_01_FULL_34_15</name>
    <dbReference type="NCBI Taxonomy" id="1797579"/>
    <lineage>
        <taxon>Bacteria</taxon>
        <taxon>Candidatus Campbelliibacteriota</taxon>
    </lineage>
</organism>
<proteinExistence type="predicted"/>
<comment type="caution">
    <text evidence="1">The sequence shown here is derived from an EMBL/GenBank/DDBJ whole genome shotgun (WGS) entry which is preliminary data.</text>
</comment>
<dbReference type="Proteomes" id="UP000176865">
    <property type="component" value="Unassembled WGS sequence"/>
</dbReference>
<gene>
    <name evidence="1" type="ORF">A2996_00610</name>
</gene>
<dbReference type="AlphaFoldDB" id="A0A1F5ENU6"/>
<protein>
    <submittedName>
        <fullName evidence="1">Uncharacterized protein</fullName>
    </submittedName>
</protein>
<evidence type="ECO:0000313" key="1">
    <source>
        <dbReference type="EMBL" id="OGD68874.1"/>
    </source>
</evidence>